<sequence length="313" mass="35665">MPTPQNPSPSWLAPYQVRHGHSTVLKYQGKLDRHEILHHLRGNLECSHRVDLELIHTRLRYFLKDLSQLGDAVGLKSWNKTVPIFLLKGPVGSRGNTSRFRPALHNYLYHRWFRPYRSDIEYGQFIAHIFYFQDQPVVLDEDSAVELVLSMHAIAIQGKDYKRCDSVHYITRVPVLIILTGQDDGLSAPVTFDSITDAEVITIRGKIAARMRLETAIDFIMALEEREDMAFGPQPDPVASTTSYDHHIQTDASKLGWGDEPLTGPSSQWVDMNIFIDWTGEGARYDQNGFVNGLARTCLEASCKCIDKDRRDQ</sequence>
<comment type="caution">
    <text evidence="1">The sequence shown here is derived from an EMBL/GenBank/DDBJ whole genome shotgun (WGS) entry which is preliminary data.</text>
</comment>
<protein>
    <submittedName>
        <fullName evidence="1">Uncharacterized protein</fullName>
    </submittedName>
</protein>
<dbReference type="Proteomes" id="UP000288168">
    <property type="component" value="Unassembled WGS sequence"/>
</dbReference>
<proteinExistence type="predicted"/>
<evidence type="ECO:0000313" key="1">
    <source>
        <dbReference type="EMBL" id="RSL52601.1"/>
    </source>
</evidence>
<dbReference type="OrthoDB" id="3513679at2759"/>
<evidence type="ECO:0000313" key="2">
    <source>
        <dbReference type="Proteomes" id="UP000288168"/>
    </source>
</evidence>
<dbReference type="EMBL" id="NKCI01000133">
    <property type="protein sequence ID" value="RSL52601.1"/>
    <property type="molecule type" value="Genomic_DNA"/>
</dbReference>
<gene>
    <name evidence="1" type="ORF">CEP54_010834</name>
</gene>
<reference evidence="1 2" key="1">
    <citation type="submission" date="2017-06" db="EMBL/GenBank/DDBJ databases">
        <title>Comparative genomic analysis of Ambrosia Fusariam Clade fungi.</title>
        <authorList>
            <person name="Stajich J.E."/>
            <person name="Carrillo J."/>
            <person name="Kijimoto T."/>
            <person name="Eskalen A."/>
            <person name="O'Donnell K."/>
            <person name="Kasson M."/>
        </authorList>
    </citation>
    <scope>NUCLEOTIDE SEQUENCE [LARGE SCALE GENOMIC DNA]</scope>
    <source>
        <strain evidence="1 2">NRRL62584</strain>
    </source>
</reference>
<keyword evidence="2" id="KW-1185">Reference proteome</keyword>
<name>A0A428PHS8_9HYPO</name>
<accession>A0A428PHS8</accession>
<dbReference type="AlphaFoldDB" id="A0A428PHS8"/>
<organism evidence="1 2">
    <name type="scientific">Fusarium duplospermum</name>
    <dbReference type="NCBI Taxonomy" id="1325734"/>
    <lineage>
        <taxon>Eukaryota</taxon>
        <taxon>Fungi</taxon>
        <taxon>Dikarya</taxon>
        <taxon>Ascomycota</taxon>
        <taxon>Pezizomycotina</taxon>
        <taxon>Sordariomycetes</taxon>
        <taxon>Hypocreomycetidae</taxon>
        <taxon>Hypocreales</taxon>
        <taxon>Nectriaceae</taxon>
        <taxon>Fusarium</taxon>
        <taxon>Fusarium solani species complex</taxon>
    </lineage>
</organism>